<keyword evidence="2" id="KW-1185">Reference proteome</keyword>
<evidence type="ECO:0000313" key="2">
    <source>
        <dbReference type="Proteomes" id="UP000199152"/>
    </source>
</evidence>
<dbReference type="InParanoid" id="A0A1I3ZI78"/>
<protein>
    <submittedName>
        <fullName evidence="1">Uncharacterized protein</fullName>
    </submittedName>
</protein>
<proteinExistence type="predicted"/>
<name>A0A1I3ZI78_9ACTN</name>
<dbReference type="STRING" id="504800.SAMN04488085_101538"/>
<reference evidence="1 2" key="1">
    <citation type="submission" date="2016-10" db="EMBL/GenBank/DDBJ databases">
        <authorList>
            <person name="de Groot N.N."/>
        </authorList>
    </citation>
    <scope>NUCLEOTIDE SEQUENCE [LARGE SCALE GENOMIC DNA]</scope>
    <source>
        <strain evidence="1 2">DSM 45317</strain>
    </source>
</reference>
<dbReference type="AlphaFoldDB" id="A0A1I3ZI78"/>
<accession>A0A1I3ZI78</accession>
<dbReference type="RefSeq" id="WP_091320876.1">
    <property type="nucleotide sequence ID" value="NZ_FOSW01000001.1"/>
</dbReference>
<dbReference type="Proteomes" id="UP000199152">
    <property type="component" value="Unassembled WGS sequence"/>
</dbReference>
<sequence>MHHSALPGAADARESARLFRQGSFGYRQGGERRYRNAEHDYRRGYDEGWNAAWQIAYDRNVANWCPERI</sequence>
<dbReference type="EMBL" id="FOSW01000001">
    <property type="protein sequence ID" value="SFK43259.1"/>
    <property type="molecule type" value="Genomic_DNA"/>
</dbReference>
<gene>
    <name evidence="1" type="ORF">SAMN04488085_101538</name>
</gene>
<organism evidence="1 2">
    <name type="scientific">Geodermatophilus ruber</name>
    <dbReference type="NCBI Taxonomy" id="504800"/>
    <lineage>
        <taxon>Bacteria</taxon>
        <taxon>Bacillati</taxon>
        <taxon>Actinomycetota</taxon>
        <taxon>Actinomycetes</taxon>
        <taxon>Geodermatophilales</taxon>
        <taxon>Geodermatophilaceae</taxon>
        <taxon>Geodermatophilus</taxon>
    </lineage>
</organism>
<evidence type="ECO:0000313" key="1">
    <source>
        <dbReference type="EMBL" id="SFK43259.1"/>
    </source>
</evidence>